<organism evidence="1">
    <name type="scientific">Anguilla anguilla</name>
    <name type="common">European freshwater eel</name>
    <name type="synonym">Muraena anguilla</name>
    <dbReference type="NCBI Taxonomy" id="7936"/>
    <lineage>
        <taxon>Eukaryota</taxon>
        <taxon>Metazoa</taxon>
        <taxon>Chordata</taxon>
        <taxon>Craniata</taxon>
        <taxon>Vertebrata</taxon>
        <taxon>Euteleostomi</taxon>
        <taxon>Actinopterygii</taxon>
        <taxon>Neopterygii</taxon>
        <taxon>Teleostei</taxon>
        <taxon>Anguilliformes</taxon>
        <taxon>Anguillidae</taxon>
        <taxon>Anguilla</taxon>
    </lineage>
</organism>
<dbReference type="EMBL" id="GBXM01017304">
    <property type="protein sequence ID" value="JAH91273.1"/>
    <property type="molecule type" value="Transcribed_RNA"/>
</dbReference>
<proteinExistence type="predicted"/>
<reference evidence="1" key="2">
    <citation type="journal article" date="2015" name="Fish Shellfish Immunol.">
        <title>Early steps in the European eel (Anguilla anguilla)-Vibrio vulnificus interaction in the gills: Role of the RtxA13 toxin.</title>
        <authorList>
            <person name="Callol A."/>
            <person name="Pajuelo D."/>
            <person name="Ebbesson L."/>
            <person name="Teles M."/>
            <person name="MacKenzie S."/>
            <person name="Amaro C."/>
        </authorList>
    </citation>
    <scope>NUCLEOTIDE SEQUENCE</scope>
</reference>
<evidence type="ECO:0000313" key="1">
    <source>
        <dbReference type="EMBL" id="JAH91273.1"/>
    </source>
</evidence>
<name>A0A0E9WP98_ANGAN</name>
<dbReference type="AlphaFoldDB" id="A0A0E9WP98"/>
<reference evidence="1" key="1">
    <citation type="submission" date="2014-11" db="EMBL/GenBank/DDBJ databases">
        <authorList>
            <person name="Amaro Gonzalez C."/>
        </authorList>
    </citation>
    <scope>NUCLEOTIDE SEQUENCE</scope>
</reference>
<protein>
    <submittedName>
        <fullName evidence="1">Uncharacterized protein</fullName>
    </submittedName>
</protein>
<sequence length="56" mass="6230">MLKKHVAACLCCGLREGDYSRTYWSLTSGGGGWGDFSEYMHSRAGFPLKRCNSQPL</sequence>
<accession>A0A0E9WP98</accession>